<organism evidence="11 12">
    <name type="scientific">Rhizopus delemar</name>
    <dbReference type="NCBI Taxonomy" id="936053"/>
    <lineage>
        <taxon>Eukaryota</taxon>
        <taxon>Fungi</taxon>
        <taxon>Fungi incertae sedis</taxon>
        <taxon>Mucoromycota</taxon>
        <taxon>Mucoromycotina</taxon>
        <taxon>Mucoromycetes</taxon>
        <taxon>Mucorales</taxon>
        <taxon>Mucorineae</taxon>
        <taxon>Rhizopodaceae</taxon>
        <taxon>Rhizopus</taxon>
    </lineage>
</organism>
<evidence type="ECO:0000256" key="4">
    <source>
        <dbReference type="ARBA" id="ARBA00023015"/>
    </source>
</evidence>
<evidence type="ECO:0000256" key="7">
    <source>
        <dbReference type="ARBA" id="ARBA00023242"/>
    </source>
</evidence>
<dbReference type="InterPro" id="IPR001138">
    <property type="entry name" value="Zn2Cys6_DnaBD"/>
</dbReference>
<feature type="coiled-coil region" evidence="8">
    <location>
        <begin position="61"/>
        <end position="111"/>
    </location>
</feature>
<dbReference type="Gene3D" id="4.10.240.10">
    <property type="entry name" value="Zn(2)-C6 fungal-type DNA-binding domain"/>
    <property type="match status" value="1"/>
</dbReference>
<dbReference type="GO" id="GO:0006351">
    <property type="term" value="P:DNA-templated transcription"/>
    <property type="evidence" value="ECO:0007669"/>
    <property type="project" value="InterPro"/>
</dbReference>
<dbReference type="InterPro" id="IPR007219">
    <property type="entry name" value="XnlR_reg_dom"/>
</dbReference>
<keyword evidence="6" id="KW-0804">Transcription</keyword>
<dbReference type="InterPro" id="IPR051615">
    <property type="entry name" value="Transcr_Regulatory_Elem"/>
</dbReference>
<evidence type="ECO:0000259" key="10">
    <source>
        <dbReference type="PROSITE" id="PS50048"/>
    </source>
</evidence>
<keyword evidence="5" id="KW-0238">DNA-binding</keyword>
<dbReference type="GO" id="GO:0000981">
    <property type="term" value="F:DNA-binding transcription factor activity, RNA polymerase II-specific"/>
    <property type="evidence" value="ECO:0007669"/>
    <property type="project" value="InterPro"/>
</dbReference>
<protein>
    <recommendedName>
        <fullName evidence="10">Zn(2)-C6 fungal-type domain-containing protein</fullName>
    </recommendedName>
</protein>
<dbReference type="SUPFAM" id="SSF57701">
    <property type="entry name" value="Zn2/Cys6 DNA-binding domain"/>
    <property type="match status" value="1"/>
</dbReference>
<feature type="compositionally biased region" description="Polar residues" evidence="9">
    <location>
        <begin position="672"/>
        <end position="690"/>
    </location>
</feature>
<sequence length="822" mass="93117">MMTEENNKRKRISRACDMCRRKKIKCLTTIPGNKCKHCTIGRLECTYNDTAKKRGPPKGYVDVLESRLRKMESMLDELSHKQPSTPPDMGAESLGAEREKLTEEREEVLDLPLELTSVSSEGKVRYVGELSHVPFVTQRVDLKDTLLSRFGKKFKRMGDSLFEYEAKSKKTSNQGMLQELGILGPTDTIKGLNDWIYKVSGVDKATSDTLMKVYFAYIHPVLPVLNKTLFLKQYRGQIKEYPSAALLNSIYGAAVRYIDTCRRFGDTLPCCDHIEIKAGWSEKLFENIITYLKVQNTPRISTVQALAIANTHRASLDSKITSGWLLNCITVRMAQHIGLHRSSDQWEIPESEKETRKRLWWSIYIIDRWSAASTGKPQTILDEDCDEGYPKENASWDEIMDTTKADVHFSSLDKNRMKNFKGEIIPYYQPFVQIAKLSEILGKILQGLYTPLAKKHSEQHGSDAVVAYLDKALSEWKSALPPSLQFSADTKKRPNRKGKDPMPSMSDVLHLCYFTLLILLHRPFIEKGQGNQSSLSSIKICTSAAIQCVDLAEKMHYRDYLLVSWNFVIYPVFTASLIHIYNATQSDNQTAVEAKGHLKKAIAVIKQLGKLSVGANQLHTLLLDLTKFRKIDVDEDEKKKKKRKTRDTRQATDTTRQLVSNENNPPYMDSTPLLSDNETRSQSVQTNSSGDDCIRSLYTHHFQPPPNPMLSDLYSLNPFGSTADNPLAVTTDQNEAMMQYLQQQQAAQYVSFDSVDSLLLGVPRSDLDSLQYNLMMPAETTFRNRPDNPFWSVPSSIEAEEWAAYLAPGQEGSSDGHSMGFM</sequence>
<keyword evidence="4" id="KW-0805">Transcription regulation</keyword>
<proteinExistence type="predicted"/>
<dbReference type="PANTHER" id="PTHR31313">
    <property type="entry name" value="TY1 ENHANCER ACTIVATOR"/>
    <property type="match status" value="1"/>
</dbReference>
<dbReference type="GO" id="GO:0008270">
    <property type="term" value="F:zinc ion binding"/>
    <property type="evidence" value="ECO:0007669"/>
    <property type="project" value="InterPro"/>
</dbReference>
<evidence type="ECO:0000256" key="5">
    <source>
        <dbReference type="ARBA" id="ARBA00023125"/>
    </source>
</evidence>
<evidence type="ECO:0000313" key="12">
    <source>
        <dbReference type="Proteomes" id="UP000740926"/>
    </source>
</evidence>
<dbReference type="CDD" id="cd00067">
    <property type="entry name" value="GAL4"/>
    <property type="match status" value="1"/>
</dbReference>
<dbReference type="Pfam" id="PF00172">
    <property type="entry name" value="Zn_clus"/>
    <property type="match status" value="1"/>
</dbReference>
<evidence type="ECO:0000256" key="3">
    <source>
        <dbReference type="ARBA" id="ARBA00022833"/>
    </source>
</evidence>
<dbReference type="GO" id="GO:0005634">
    <property type="term" value="C:nucleus"/>
    <property type="evidence" value="ECO:0007669"/>
    <property type="project" value="UniProtKB-SubCell"/>
</dbReference>
<dbReference type="Pfam" id="PF04082">
    <property type="entry name" value="Fungal_trans"/>
    <property type="match status" value="1"/>
</dbReference>
<accession>A0A9P7CSG7</accession>
<reference evidence="11 12" key="1">
    <citation type="journal article" date="2020" name="Microb. Genom.">
        <title>Genetic diversity of clinical and environmental Mucorales isolates obtained from an investigation of mucormycosis cases among solid organ transplant recipients.</title>
        <authorList>
            <person name="Nguyen M.H."/>
            <person name="Kaul D."/>
            <person name="Muto C."/>
            <person name="Cheng S.J."/>
            <person name="Richter R.A."/>
            <person name="Bruno V.M."/>
            <person name="Liu G."/>
            <person name="Beyhan S."/>
            <person name="Sundermann A.J."/>
            <person name="Mounaud S."/>
            <person name="Pasculle A.W."/>
            <person name="Nierman W.C."/>
            <person name="Driscoll E."/>
            <person name="Cumbie R."/>
            <person name="Clancy C.J."/>
            <person name="Dupont C.L."/>
        </authorList>
    </citation>
    <scope>NUCLEOTIDE SEQUENCE [LARGE SCALE GENOMIC DNA]</scope>
    <source>
        <strain evidence="11 12">GL24</strain>
    </source>
</reference>
<dbReference type="InterPro" id="IPR036864">
    <property type="entry name" value="Zn2-C6_fun-type_DNA-bd_sf"/>
</dbReference>
<comment type="subcellular location">
    <subcellularLocation>
        <location evidence="1">Nucleus</location>
    </subcellularLocation>
</comment>
<evidence type="ECO:0000256" key="2">
    <source>
        <dbReference type="ARBA" id="ARBA00022723"/>
    </source>
</evidence>
<evidence type="ECO:0000256" key="1">
    <source>
        <dbReference type="ARBA" id="ARBA00004123"/>
    </source>
</evidence>
<dbReference type="SMART" id="SM00906">
    <property type="entry name" value="Fungal_trans"/>
    <property type="match status" value="1"/>
</dbReference>
<evidence type="ECO:0000256" key="8">
    <source>
        <dbReference type="SAM" id="Coils"/>
    </source>
</evidence>
<evidence type="ECO:0000313" key="11">
    <source>
        <dbReference type="EMBL" id="KAG1573616.1"/>
    </source>
</evidence>
<keyword evidence="2" id="KW-0479">Metal-binding</keyword>
<dbReference type="GO" id="GO:0003677">
    <property type="term" value="F:DNA binding"/>
    <property type="evidence" value="ECO:0007669"/>
    <property type="project" value="UniProtKB-KW"/>
</dbReference>
<dbReference type="AlphaFoldDB" id="A0A9P7CSG7"/>
<dbReference type="EMBL" id="JAANIU010000264">
    <property type="protein sequence ID" value="KAG1573616.1"/>
    <property type="molecule type" value="Genomic_DNA"/>
</dbReference>
<dbReference type="PROSITE" id="PS50048">
    <property type="entry name" value="ZN2_CY6_FUNGAL_2"/>
    <property type="match status" value="1"/>
</dbReference>
<dbReference type="PANTHER" id="PTHR31313:SF81">
    <property type="entry name" value="TY1 ENHANCER ACTIVATOR"/>
    <property type="match status" value="1"/>
</dbReference>
<dbReference type="SMART" id="SM00066">
    <property type="entry name" value="GAL4"/>
    <property type="match status" value="1"/>
</dbReference>
<dbReference type="Proteomes" id="UP000740926">
    <property type="component" value="Unassembled WGS sequence"/>
</dbReference>
<keyword evidence="7" id="KW-0539">Nucleus</keyword>
<evidence type="ECO:0000256" key="6">
    <source>
        <dbReference type="ARBA" id="ARBA00023163"/>
    </source>
</evidence>
<dbReference type="CDD" id="cd12148">
    <property type="entry name" value="fungal_TF_MHR"/>
    <property type="match status" value="1"/>
</dbReference>
<feature type="region of interest" description="Disordered" evidence="9">
    <location>
        <begin position="635"/>
        <end position="690"/>
    </location>
</feature>
<keyword evidence="8" id="KW-0175">Coiled coil</keyword>
<dbReference type="PROSITE" id="PS00463">
    <property type="entry name" value="ZN2_CY6_FUNGAL_1"/>
    <property type="match status" value="1"/>
</dbReference>
<name>A0A9P7CSG7_9FUNG</name>
<gene>
    <name evidence="11" type="ORF">G6F50_002693</name>
</gene>
<feature type="domain" description="Zn(2)-C6 fungal-type" evidence="10">
    <location>
        <begin position="15"/>
        <end position="47"/>
    </location>
</feature>
<evidence type="ECO:0000256" key="9">
    <source>
        <dbReference type="SAM" id="MobiDB-lite"/>
    </source>
</evidence>
<keyword evidence="3" id="KW-0862">Zinc</keyword>
<comment type="caution">
    <text evidence="11">The sequence shown here is derived from an EMBL/GenBank/DDBJ whole genome shotgun (WGS) entry which is preliminary data.</text>
</comment>
<keyword evidence="12" id="KW-1185">Reference proteome</keyword>